<proteinExistence type="predicted"/>
<dbReference type="RefSeq" id="WP_043449229.1">
    <property type="nucleotide sequence ID" value="NZ_JWTB01000004.1"/>
</dbReference>
<dbReference type="Proteomes" id="UP000031196">
    <property type="component" value="Unassembled WGS sequence"/>
</dbReference>
<reference evidence="1 2" key="1">
    <citation type="submission" date="2014-12" db="EMBL/GenBank/DDBJ databases">
        <title>Genome sequencing of Arthrobacter phenanthrenivorans SWC37.</title>
        <authorList>
            <person name="Tan P.W."/>
            <person name="Chan K.-G."/>
        </authorList>
    </citation>
    <scope>NUCLEOTIDE SEQUENCE [LARGE SCALE GENOMIC DNA]</scope>
    <source>
        <strain evidence="1 2">SWC37</strain>
    </source>
</reference>
<evidence type="ECO:0000313" key="1">
    <source>
        <dbReference type="EMBL" id="KIC69407.1"/>
    </source>
</evidence>
<sequence>MNSKLHIVVRVDLDHSKAQVIAKGHITVHSINALYVVAKRANSLKGGLDLELDISGAWVDEEALDMLRSASESRQLPAMIDPAQQPCTISVLAGRRHPRPAAASLAA</sequence>
<organism evidence="1 2">
    <name type="scientific">Pseudarthrobacter phenanthrenivorans</name>
    <name type="common">Arthrobacter phenanthrenivorans</name>
    <dbReference type="NCBI Taxonomy" id="361575"/>
    <lineage>
        <taxon>Bacteria</taxon>
        <taxon>Bacillati</taxon>
        <taxon>Actinomycetota</taxon>
        <taxon>Actinomycetes</taxon>
        <taxon>Micrococcales</taxon>
        <taxon>Micrococcaceae</taxon>
        <taxon>Pseudarthrobacter</taxon>
    </lineage>
</organism>
<accession>A0A0B4DKN5</accession>
<protein>
    <submittedName>
        <fullName evidence="1">Uncharacterized protein</fullName>
    </submittedName>
</protein>
<dbReference type="OrthoDB" id="4964550at2"/>
<gene>
    <name evidence="1" type="ORF">RM50_01550</name>
</gene>
<dbReference type="AlphaFoldDB" id="A0A0B4DKN5"/>
<dbReference type="EMBL" id="JWTB01000004">
    <property type="protein sequence ID" value="KIC69407.1"/>
    <property type="molecule type" value="Genomic_DNA"/>
</dbReference>
<comment type="caution">
    <text evidence="1">The sequence shown here is derived from an EMBL/GenBank/DDBJ whole genome shotgun (WGS) entry which is preliminary data.</text>
</comment>
<evidence type="ECO:0000313" key="2">
    <source>
        <dbReference type="Proteomes" id="UP000031196"/>
    </source>
</evidence>
<name>A0A0B4DKN5_PSEPS</name>